<keyword evidence="2" id="KW-1185">Reference proteome</keyword>
<dbReference type="EMBL" id="JALBUR010000047">
    <property type="protein sequence ID" value="MDX8420560.1"/>
    <property type="molecule type" value="Genomic_DNA"/>
</dbReference>
<organism evidence="1 2">
    <name type="scientific">Grylomicrobium aquisgranensis</name>
    <dbReference type="NCBI Taxonomy" id="2926318"/>
    <lineage>
        <taxon>Bacteria</taxon>
        <taxon>Bacillati</taxon>
        <taxon>Bacillota</taxon>
        <taxon>Erysipelotrichia</taxon>
        <taxon>Erysipelotrichales</taxon>
        <taxon>Erysipelotrichaceae</taxon>
        <taxon>Grylomicrobium</taxon>
    </lineage>
</organism>
<evidence type="ECO:0000313" key="1">
    <source>
        <dbReference type="EMBL" id="MDX8420560.1"/>
    </source>
</evidence>
<accession>A0AB35U4V2</accession>
<protein>
    <submittedName>
        <fullName evidence="1">Uncharacterized protein</fullName>
    </submittedName>
</protein>
<dbReference type="Proteomes" id="UP001286174">
    <property type="component" value="Unassembled WGS sequence"/>
</dbReference>
<name>A0AB35U4V2_9FIRM</name>
<evidence type="ECO:0000313" key="2">
    <source>
        <dbReference type="Proteomes" id="UP001286174"/>
    </source>
</evidence>
<dbReference type="AlphaFoldDB" id="A0AB35U4V2"/>
<proteinExistence type="predicted"/>
<reference evidence="1 2" key="1">
    <citation type="submission" date="2022-03" db="EMBL/GenBank/DDBJ databases">
        <title>Novel taxa within the pig intestine.</title>
        <authorList>
            <person name="Wylensek D."/>
            <person name="Bishof K."/>
            <person name="Afrizal A."/>
            <person name="Clavel T."/>
        </authorList>
    </citation>
    <scope>NUCLEOTIDE SEQUENCE [LARGE SCALE GENOMIC DNA]</scope>
    <source>
        <strain evidence="1 2">CLA-KB-P133</strain>
    </source>
</reference>
<sequence length="62" mass="7484">IIERRLFVNFRWPWRSGITPNLTPENWPWFHRKPGFAISVYSIFLEVKINMPFEVEIMAAFS</sequence>
<feature type="non-terminal residue" evidence="1">
    <location>
        <position position="1"/>
    </location>
</feature>
<dbReference type="RefSeq" id="WP_370596681.1">
    <property type="nucleotide sequence ID" value="NZ_JALBUR010000047.1"/>
</dbReference>
<gene>
    <name evidence="1" type="ORF">MOZ60_10735</name>
</gene>
<comment type="caution">
    <text evidence="1">The sequence shown here is derived from an EMBL/GenBank/DDBJ whole genome shotgun (WGS) entry which is preliminary data.</text>
</comment>